<keyword evidence="3" id="KW-0472">Membrane</keyword>
<feature type="region of interest" description="Disordered" evidence="2">
    <location>
        <begin position="366"/>
        <end position="425"/>
    </location>
</feature>
<evidence type="ECO:0000259" key="5">
    <source>
        <dbReference type="PROSITE" id="PS51266"/>
    </source>
</evidence>
<sequence>MKGKLFQRILYVVGNPALPYYAKSNKVILVILQLAVPHDYQCLKYPQPAFPLALFKPSMSVIQLEESFLQSTTYQPAWLDRADPVSVIYEEQQVLESTSCEHVSSSCELVCATCKNVYRCRFCHDAEEAHQFQLESVRCAICHAVVHDTSCPCGAQLFRHMCQICSIYSLIPLPSHCNSCETCHFAALCPGGEACACCLEPVTASLKLLRATPCMHIVHEACAQKLNSFQCPVCRMAMLSGAEKHALLQEARKLNAGLLCPRVFDHFYCFDCSGTFPCAGPVGVCQRCRFTNSERRGSATSEEYQTYRLQFADFVELRRPLGLGAVLELLEYREMRCIVEEMLRQDIGGETLEALYDDINIQLFGRDGNDDSSEAYFDSEEEEEGMTQGHETTHSAKNSMLGQLTSHSRGASSPKLDRSQQESVRDSLPISENGIVCLVYYAGDRQIRVYSFSLIVGYWYIYASIFLQYTILRFSTNEDYNTTWLKQNIQLVEGFGNLVSLVISNIIFMPALSRILVLGSLGLQTQCIVY</sequence>
<feature type="compositionally biased region" description="Basic and acidic residues" evidence="2">
    <location>
        <begin position="415"/>
        <end position="425"/>
    </location>
</feature>
<keyword evidence="3" id="KW-1133">Transmembrane helix</keyword>
<keyword evidence="3 6" id="KW-0812">Transmembrane</keyword>
<keyword evidence="1" id="KW-0479">Metal-binding</keyword>
<evidence type="ECO:0000259" key="4">
    <source>
        <dbReference type="PROSITE" id="PS50089"/>
    </source>
</evidence>
<dbReference type="VEuPathDB" id="GiardiaDB:SS50377_23863"/>
<dbReference type="InterPro" id="IPR008913">
    <property type="entry name" value="Znf_CHY"/>
</dbReference>
<evidence type="ECO:0000313" key="6">
    <source>
        <dbReference type="EMBL" id="EST44160.1"/>
    </source>
</evidence>
<dbReference type="EMBL" id="KI546126">
    <property type="protein sequence ID" value="EST44160.1"/>
    <property type="molecule type" value="Genomic_DNA"/>
</dbReference>
<dbReference type="GO" id="GO:0008270">
    <property type="term" value="F:zinc ion binding"/>
    <property type="evidence" value="ECO:0007669"/>
    <property type="project" value="UniProtKB-KW"/>
</dbReference>
<feature type="domain" description="CHY-type" evidence="5">
    <location>
        <begin position="93"/>
        <end position="167"/>
    </location>
</feature>
<dbReference type="SMART" id="SM00184">
    <property type="entry name" value="RING"/>
    <property type="match status" value="1"/>
</dbReference>
<dbReference type="AlphaFoldDB" id="V6LHY0"/>
<feature type="compositionally biased region" description="Polar residues" evidence="2">
    <location>
        <begin position="395"/>
        <end position="411"/>
    </location>
</feature>
<dbReference type="VEuPathDB" id="GiardiaDB:SS50377_23850"/>
<accession>V6LHY0</accession>
<dbReference type="PROSITE" id="PS51266">
    <property type="entry name" value="ZF_CHY"/>
    <property type="match status" value="1"/>
</dbReference>
<feature type="domain" description="RING-type" evidence="4">
    <location>
        <begin position="195"/>
        <end position="235"/>
    </location>
</feature>
<feature type="transmembrane region" description="Helical" evidence="3">
    <location>
        <begin position="449"/>
        <end position="471"/>
    </location>
</feature>
<dbReference type="SUPFAM" id="SSF57850">
    <property type="entry name" value="RING/U-box"/>
    <property type="match status" value="1"/>
</dbReference>
<dbReference type="GO" id="GO:0005634">
    <property type="term" value="C:nucleus"/>
    <property type="evidence" value="ECO:0007669"/>
    <property type="project" value="TreeGrafter"/>
</dbReference>
<dbReference type="InterPro" id="IPR013083">
    <property type="entry name" value="Znf_RING/FYVE/PHD"/>
</dbReference>
<keyword evidence="1" id="KW-0862">Zinc</keyword>
<dbReference type="GO" id="GO:0061630">
    <property type="term" value="F:ubiquitin protein ligase activity"/>
    <property type="evidence" value="ECO:0007669"/>
    <property type="project" value="TreeGrafter"/>
</dbReference>
<dbReference type="Gene3D" id="3.30.40.10">
    <property type="entry name" value="Zinc/RING finger domain, C3HC4 (zinc finger)"/>
    <property type="match status" value="1"/>
</dbReference>
<feature type="transmembrane region" description="Helical" evidence="3">
    <location>
        <begin position="491"/>
        <end position="512"/>
    </location>
</feature>
<dbReference type="GO" id="GO:0006511">
    <property type="term" value="P:ubiquitin-dependent protein catabolic process"/>
    <property type="evidence" value="ECO:0007669"/>
    <property type="project" value="TreeGrafter"/>
</dbReference>
<evidence type="ECO:0000256" key="2">
    <source>
        <dbReference type="SAM" id="MobiDB-lite"/>
    </source>
</evidence>
<protein>
    <submittedName>
        <fullName evidence="6">CHY zinc finger and transmembrane domain-containing protein</fullName>
    </submittedName>
</protein>
<dbReference type="PANTHER" id="PTHR21319">
    <property type="entry name" value="RING FINGER AND CHY ZINC FINGER DOMAIN-CONTAINING PROTEIN 1"/>
    <property type="match status" value="1"/>
</dbReference>
<proteinExistence type="predicted"/>
<name>V6LHY0_9EUKA</name>
<evidence type="ECO:0000256" key="1">
    <source>
        <dbReference type="PROSITE-ProRule" id="PRU00601"/>
    </source>
</evidence>
<evidence type="ECO:0000256" key="3">
    <source>
        <dbReference type="SAM" id="Phobius"/>
    </source>
</evidence>
<gene>
    <name evidence="6" type="ORF">SS50377_16067</name>
</gene>
<dbReference type="PROSITE" id="PS50089">
    <property type="entry name" value="ZF_RING_2"/>
    <property type="match status" value="1"/>
</dbReference>
<dbReference type="GO" id="GO:0016567">
    <property type="term" value="P:protein ubiquitination"/>
    <property type="evidence" value="ECO:0007669"/>
    <property type="project" value="TreeGrafter"/>
</dbReference>
<organism evidence="6">
    <name type="scientific">Spironucleus salmonicida</name>
    <dbReference type="NCBI Taxonomy" id="348837"/>
    <lineage>
        <taxon>Eukaryota</taxon>
        <taxon>Metamonada</taxon>
        <taxon>Diplomonadida</taxon>
        <taxon>Hexamitidae</taxon>
        <taxon>Hexamitinae</taxon>
        <taxon>Spironucleus</taxon>
    </lineage>
</organism>
<reference evidence="6" key="1">
    <citation type="journal article" date="2014" name="PLoS Genet.">
        <title>The Genome of Spironucleus salmonicida Highlights a Fish Pathogen Adapted to Fluctuating Environments.</title>
        <authorList>
            <person name="Xu F."/>
            <person name="Jerlstrom-Hultqvist J."/>
            <person name="Einarsson E."/>
            <person name="Astvaldsson A."/>
            <person name="Svard S.G."/>
            <person name="Andersson J.O."/>
        </authorList>
    </citation>
    <scope>NUCLEOTIDE SEQUENCE</scope>
</reference>
<dbReference type="InterPro" id="IPR001841">
    <property type="entry name" value="Znf_RING"/>
</dbReference>
<keyword evidence="1" id="KW-0863">Zinc-finger</keyword>
<feature type="compositionally biased region" description="Acidic residues" evidence="2">
    <location>
        <begin position="370"/>
        <end position="385"/>
    </location>
</feature>